<comment type="caution">
    <text evidence="7">The sequence shown here is derived from an EMBL/GenBank/DDBJ whole genome shotgun (WGS) entry which is preliminary data.</text>
</comment>
<gene>
    <name evidence="7" type="ORF">ACFPU1_05975</name>
</gene>
<dbReference type="InterPro" id="IPR036271">
    <property type="entry name" value="Tet_transcr_reg_TetR-rel_C_sf"/>
</dbReference>
<dbReference type="InterPro" id="IPR009057">
    <property type="entry name" value="Homeodomain-like_sf"/>
</dbReference>
<feature type="DNA-binding region" description="H-T-H motif" evidence="5">
    <location>
        <begin position="22"/>
        <end position="41"/>
    </location>
</feature>
<dbReference type="SUPFAM" id="SSF48498">
    <property type="entry name" value="Tetracyclin repressor-like, C-terminal domain"/>
    <property type="match status" value="1"/>
</dbReference>
<dbReference type="Proteomes" id="UP001596142">
    <property type="component" value="Unassembled WGS sequence"/>
</dbReference>
<dbReference type="PANTHER" id="PTHR30055">
    <property type="entry name" value="HTH-TYPE TRANSCRIPTIONAL REGULATOR RUTR"/>
    <property type="match status" value="1"/>
</dbReference>
<accession>A0ABW0YIT0</accession>
<dbReference type="EMBL" id="JBHSOZ010000003">
    <property type="protein sequence ID" value="MFC5712323.1"/>
    <property type="molecule type" value="Genomic_DNA"/>
</dbReference>
<keyword evidence="2" id="KW-0805">Transcription regulation</keyword>
<evidence type="ECO:0000256" key="3">
    <source>
        <dbReference type="ARBA" id="ARBA00023125"/>
    </source>
</evidence>
<dbReference type="PRINTS" id="PR00455">
    <property type="entry name" value="HTHTETR"/>
</dbReference>
<dbReference type="Pfam" id="PF00440">
    <property type="entry name" value="TetR_N"/>
    <property type="match status" value="1"/>
</dbReference>
<organism evidence="7 8">
    <name type="scientific">Thalassorhabdus alkalitolerans</name>
    <dbReference type="NCBI Taxonomy" id="2282697"/>
    <lineage>
        <taxon>Bacteria</taxon>
        <taxon>Bacillati</taxon>
        <taxon>Bacillota</taxon>
        <taxon>Bacilli</taxon>
        <taxon>Bacillales</taxon>
        <taxon>Bacillaceae</taxon>
        <taxon>Thalassorhabdus</taxon>
    </lineage>
</organism>
<evidence type="ECO:0000256" key="1">
    <source>
        <dbReference type="ARBA" id="ARBA00022491"/>
    </source>
</evidence>
<protein>
    <submittedName>
        <fullName evidence="7">TetR/AcrR family transcriptional regulator</fullName>
    </submittedName>
</protein>
<keyword evidence="4" id="KW-0804">Transcription</keyword>
<evidence type="ECO:0000256" key="5">
    <source>
        <dbReference type="PROSITE-ProRule" id="PRU00335"/>
    </source>
</evidence>
<dbReference type="Gene3D" id="1.10.357.10">
    <property type="entry name" value="Tetracycline Repressor, domain 2"/>
    <property type="match status" value="1"/>
</dbReference>
<reference evidence="8" key="1">
    <citation type="journal article" date="2019" name="Int. J. Syst. Evol. Microbiol.">
        <title>The Global Catalogue of Microorganisms (GCM) 10K type strain sequencing project: providing services to taxonomists for standard genome sequencing and annotation.</title>
        <authorList>
            <consortium name="The Broad Institute Genomics Platform"/>
            <consortium name="The Broad Institute Genome Sequencing Center for Infectious Disease"/>
            <person name="Wu L."/>
            <person name="Ma J."/>
        </authorList>
    </citation>
    <scope>NUCLEOTIDE SEQUENCE [LARGE SCALE GENOMIC DNA]</scope>
    <source>
        <strain evidence="8">CECT 7184</strain>
    </source>
</reference>
<dbReference type="PROSITE" id="PS01081">
    <property type="entry name" value="HTH_TETR_1"/>
    <property type="match status" value="1"/>
</dbReference>
<dbReference type="InterPro" id="IPR001647">
    <property type="entry name" value="HTH_TetR"/>
</dbReference>
<dbReference type="RefSeq" id="WP_054635203.1">
    <property type="nucleotide sequence ID" value="NZ_JBHSOZ010000003.1"/>
</dbReference>
<sequence length="187" mass="21977">MKQKIYETSIALFEKAGFSNTSIQDIVNCLGVTKGTFYYYFQSKEQLLMNIHLDYMERLLTQQHEILRNETLDNRAKVYELVYMLLRNIETQGTNARVFFREMRHLNKENLEFIKGKRDQIRTGMTDVIKAGIKEGEFRKDLNPEIVALGILGACNWSYNWFNPEGEFSDQEVARIYIDMILHGIET</sequence>
<dbReference type="PROSITE" id="PS50977">
    <property type="entry name" value="HTH_TETR_2"/>
    <property type="match status" value="1"/>
</dbReference>
<evidence type="ECO:0000313" key="8">
    <source>
        <dbReference type="Proteomes" id="UP001596142"/>
    </source>
</evidence>
<dbReference type="PANTHER" id="PTHR30055:SF175">
    <property type="entry name" value="HTH-TYPE TRANSCRIPTIONAL REPRESSOR KSTR2"/>
    <property type="match status" value="1"/>
</dbReference>
<proteinExistence type="predicted"/>
<keyword evidence="8" id="KW-1185">Reference proteome</keyword>
<name>A0ABW0YIT0_9BACI</name>
<feature type="domain" description="HTH tetR-type" evidence="6">
    <location>
        <begin position="1"/>
        <end position="59"/>
    </location>
</feature>
<dbReference type="InterPro" id="IPR041490">
    <property type="entry name" value="KstR2_TetR_C"/>
</dbReference>
<evidence type="ECO:0000313" key="7">
    <source>
        <dbReference type="EMBL" id="MFC5712323.1"/>
    </source>
</evidence>
<dbReference type="Gene3D" id="1.10.10.60">
    <property type="entry name" value="Homeodomain-like"/>
    <property type="match status" value="1"/>
</dbReference>
<evidence type="ECO:0000256" key="2">
    <source>
        <dbReference type="ARBA" id="ARBA00023015"/>
    </source>
</evidence>
<evidence type="ECO:0000259" key="6">
    <source>
        <dbReference type="PROSITE" id="PS50977"/>
    </source>
</evidence>
<dbReference type="InterPro" id="IPR050109">
    <property type="entry name" value="HTH-type_TetR-like_transc_reg"/>
</dbReference>
<dbReference type="InterPro" id="IPR023772">
    <property type="entry name" value="DNA-bd_HTH_TetR-type_CS"/>
</dbReference>
<dbReference type="Pfam" id="PF17932">
    <property type="entry name" value="TetR_C_24"/>
    <property type="match status" value="1"/>
</dbReference>
<dbReference type="SUPFAM" id="SSF46689">
    <property type="entry name" value="Homeodomain-like"/>
    <property type="match status" value="1"/>
</dbReference>
<keyword evidence="3 5" id="KW-0238">DNA-binding</keyword>
<keyword evidence="1" id="KW-0678">Repressor</keyword>
<evidence type="ECO:0000256" key="4">
    <source>
        <dbReference type="ARBA" id="ARBA00023163"/>
    </source>
</evidence>